<evidence type="ECO:0000313" key="1">
    <source>
        <dbReference type="EMBL" id="MCT8337963.1"/>
    </source>
</evidence>
<name>A0A9E5DDW0_9EURY</name>
<accession>A0A9E5DDW0</accession>
<dbReference type="Proteomes" id="UP001065682">
    <property type="component" value="Unassembled WGS sequence"/>
</dbReference>
<comment type="caution">
    <text evidence="1">The sequence shown here is derived from an EMBL/GenBank/DDBJ whole genome shotgun (WGS) entry which is preliminary data.</text>
</comment>
<dbReference type="AlphaFoldDB" id="A0A9E5DDW0"/>
<gene>
    <name evidence="1" type="ORF">FKB36_10830</name>
</gene>
<dbReference type="EMBL" id="VHLL01000007">
    <property type="protein sequence ID" value="MCT8337963.1"/>
    <property type="molecule type" value="Genomic_DNA"/>
</dbReference>
<organism evidence="1 2">
    <name type="scientific">Methanoculleus formosensis</name>
    <dbReference type="NCBI Taxonomy" id="2590886"/>
    <lineage>
        <taxon>Archaea</taxon>
        <taxon>Methanobacteriati</taxon>
        <taxon>Methanobacteriota</taxon>
        <taxon>Stenosarchaea group</taxon>
        <taxon>Methanomicrobia</taxon>
        <taxon>Methanomicrobiales</taxon>
        <taxon>Methanomicrobiaceae</taxon>
        <taxon>Methanoculleus</taxon>
    </lineage>
</organism>
<protein>
    <submittedName>
        <fullName evidence="1">Uncharacterized protein</fullName>
    </submittedName>
</protein>
<dbReference type="RefSeq" id="WP_261598088.1">
    <property type="nucleotide sequence ID" value="NZ_VHLL01000007.1"/>
</dbReference>
<keyword evidence="2" id="KW-1185">Reference proteome</keyword>
<sequence>MIISILKFQLEENQRSAPDGEIILSKEGFHGKARLKWSIYYAEREGSKVRVKRSADKRGEGIMTPERIKAQILPYLGVWGIQLPIVIKTYYSVKPSGLATTMRGGKPAFTPASPKMDTEEYSFYIDGDQTIFEVVNEMEIQQINS</sequence>
<reference evidence="1" key="1">
    <citation type="submission" date="2019-06" db="EMBL/GenBank/DDBJ databases">
        <title>Methanoculleus strain from Tamsui River, Taipei, Taiwan.</title>
        <authorList>
            <person name="You Y.-T."/>
            <person name="Chen S.-C."/>
            <person name="Lai S.-J."/>
            <person name="Lee Y.-C."/>
            <person name="Lai M.-C."/>
        </authorList>
    </citation>
    <scope>NUCLEOTIDE SEQUENCE</scope>
    <source>
        <strain evidence="1">Afa-1</strain>
    </source>
</reference>
<proteinExistence type="predicted"/>
<evidence type="ECO:0000313" key="2">
    <source>
        <dbReference type="Proteomes" id="UP001065682"/>
    </source>
</evidence>